<keyword evidence="12" id="KW-1185">Reference proteome</keyword>
<keyword evidence="5 9" id="KW-0408">Iron</keyword>
<name>A0A483CUJ9_9EURY</name>
<comment type="function">
    <text evidence="9">CRISPR (clustered regularly interspaced short palindromic repeat) is an adaptive immune system that provides protection against mobile genetic elements (viruses, transposable elements and conjugative plasmids). CRISPR clusters contain sequences complementary to antecedent mobile elements and target invading nucleic acids. CRISPR clusters are transcribed and processed into CRISPR RNA (crRNA).</text>
</comment>
<dbReference type="PANTHER" id="PTHR37168:SF2">
    <property type="entry name" value="CRISPR-ASSOCIATED EXONUCLEASE CAS4"/>
    <property type="match status" value="1"/>
</dbReference>
<dbReference type="InterPro" id="IPR022765">
    <property type="entry name" value="Dna2/Cas4_DUF83"/>
</dbReference>
<dbReference type="InterPro" id="IPR013343">
    <property type="entry name" value="CRISPR-assoc_prot_Cas4"/>
</dbReference>
<keyword evidence="4 9" id="KW-0269">Exonuclease</keyword>
<accession>A0A483CUJ9</accession>
<keyword evidence="8 9" id="KW-0464">Manganese</keyword>
<evidence type="ECO:0000256" key="6">
    <source>
        <dbReference type="ARBA" id="ARBA00023014"/>
    </source>
</evidence>
<evidence type="ECO:0000259" key="10">
    <source>
        <dbReference type="Pfam" id="PF01930"/>
    </source>
</evidence>
<dbReference type="NCBIfam" id="TIGR00372">
    <property type="entry name" value="cas4"/>
    <property type="match status" value="1"/>
</dbReference>
<comment type="cofactor">
    <cofactor evidence="9">
        <name>Mg(2+)</name>
        <dbReference type="ChEBI" id="CHEBI:18420"/>
    </cofactor>
    <cofactor evidence="9">
        <name>Mn(2+)</name>
        <dbReference type="ChEBI" id="CHEBI:29035"/>
    </cofactor>
    <text evidence="9">Mg(2+) or Mn(2+) required for ssDNA cleavage activity.</text>
</comment>
<feature type="domain" description="DUF83" evidence="10">
    <location>
        <begin position="10"/>
        <end position="168"/>
    </location>
</feature>
<proteinExistence type="inferred from homology"/>
<evidence type="ECO:0000256" key="3">
    <source>
        <dbReference type="ARBA" id="ARBA00022801"/>
    </source>
</evidence>
<dbReference type="EC" id="3.1.12.1" evidence="9"/>
<evidence type="ECO:0000256" key="5">
    <source>
        <dbReference type="ARBA" id="ARBA00023004"/>
    </source>
</evidence>
<gene>
    <name evidence="11" type="primary">cas4</name>
    <name evidence="11" type="ORF">CUJ86_06895</name>
</gene>
<dbReference type="RefSeq" id="WP_130646814.1">
    <property type="nucleotide sequence ID" value="NZ_PGCL01000002.1"/>
</dbReference>
<dbReference type="AlphaFoldDB" id="A0A483CUJ9"/>
<evidence type="ECO:0000256" key="7">
    <source>
        <dbReference type="ARBA" id="ARBA00023118"/>
    </source>
</evidence>
<organism evidence="11 12">
    <name type="scientific">Methanofollis fontis</name>
    <dbReference type="NCBI Taxonomy" id="2052832"/>
    <lineage>
        <taxon>Archaea</taxon>
        <taxon>Methanobacteriati</taxon>
        <taxon>Methanobacteriota</taxon>
        <taxon>Stenosarchaea group</taxon>
        <taxon>Methanomicrobia</taxon>
        <taxon>Methanomicrobiales</taxon>
        <taxon>Methanomicrobiaceae</taxon>
        <taxon>Methanofollis</taxon>
    </lineage>
</organism>
<dbReference type="GO" id="GO:0051536">
    <property type="term" value="F:iron-sulfur cluster binding"/>
    <property type="evidence" value="ECO:0007669"/>
    <property type="project" value="UniProtKB-KW"/>
</dbReference>
<comment type="caution">
    <text evidence="11">The sequence shown here is derived from an EMBL/GenBank/DDBJ whole genome shotgun (WGS) entry which is preliminary data.</text>
</comment>
<reference evidence="11 12" key="1">
    <citation type="submission" date="2017-11" db="EMBL/GenBank/DDBJ databases">
        <title>Isolation and Characterization of Methanofollis Species from Methane Seep Offshore SW Taiwan.</title>
        <authorList>
            <person name="Teng N.-H."/>
            <person name="Lai M.-C."/>
            <person name="Chen S.-C."/>
        </authorList>
    </citation>
    <scope>NUCLEOTIDE SEQUENCE [LARGE SCALE GENOMIC DNA]</scope>
    <source>
        <strain evidence="11 12">FWC-SCC2</strain>
    </source>
</reference>
<keyword evidence="3 9" id="KW-0378">Hydrolase</keyword>
<comment type="cofactor">
    <cofactor evidence="9">
        <name>iron-sulfur cluster</name>
        <dbReference type="ChEBI" id="CHEBI:30408"/>
    </cofactor>
</comment>
<dbReference type="GO" id="GO:0046872">
    <property type="term" value="F:metal ion binding"/>
    <property type="evidence" value="ECO:0007669"/>
    <property type="project" value="UniProtKB-KW"/>
</dbReference>
<evidence type="ECO:0000256" key="4">
    <source>
        <dbReference type="ARBA" id="ARBA00022839"/>
    </source>
</evidence>
<evidence type="ECO:0000256" key="2">
    <source>
        <dbReference type="ARBA" id="ARBA00022723"/>
    </source>
</evidence>
<evidence type="ECO:0000256" key="1">
    <source>
        <dbReference type="ARBA" id="ARBA00022722"/>
    </source>
</evidence>
<dbReference type="InterPro" id="IPR011604">
    <property type="entry name" value="PDDEXK-like_dom_sf"/>
</dbReference>
<keyword evidence="7 9" id="KW-0051">Antiviral defense</keyword>
<dbReference type="OrthoDB" id="42881at2157"/>
<protein>
    <recommendedName>
        <fullName evidence="9">CRISPR-associated exonuclease Cas4</fullName>
        <ecNumber evidence="9">3.1.12.1</ecNumber>
    </recommendedName>
</protein>
<dbReference type="Proteomes" id="UP000292580">
    <property type="component" value="Unassembled WGS sequence"/>
</dbReference>
<evidence type="ECO:0000256" key="9">
    <source>
        <dbReference type="RuleBase" id="RU365022"/>
    </source>
</evidence>
<evidence type="ECO:0000313" key="11">
    <source>
        <dbReference type="EMBL" id="TAJ44998.1"/>
    </source>
</evidence>
<sequence>MVMPTPISITGTLVNSYTACPRQACLFSRRIEPSQDHPYLEMGRVIDETTYTRERRRIAIDGGVIDLIQRGEEYVLVGEVKKSSKSVPHAFFQVLYYLYRLKEQGITARGLIAVPDERKRFPVDLTAENEAEIRSIIEDIETLVHLETPPPAKKVAYCSHCSFLEFCFA</sequence>
<keyword evidence="1 9" id="KW-0540">Nuclease</keyword>
<dbReference type="Gene3D" id="3.90.320.10">
    <property type="match status" value="1"/>
</dbReference>
<dbReference type="GO" id="GO:0004527">
    <property type="term" value="F:exonuclease activity"/>
    <property type="evidence" value="ECO:0007669"/>
    <property type="project" value="UniProtKB-KW"/>
</dbReference>
<evidence type="ECO:0000256" key="8">
    <source>
        <dbReference type="ARBA" id="ARBA00023211"/>
    </source>
</evidence>
<evidence type="ECO:0000313" key="12">
    <source>
        <dbReference type="Proteomes" id="UP000292580"/>
    </source>
</evidence>
<keyword evidence="2 9" id="KW-0479">Metal-binding</keyword>
<dbReference type="PANTHER" id="PTHR37168">
    <property type="entry name" value="CRISPR-ASSOCIATED EXONUCLEASE CAS4"/>
    <property type="match status" value="1"/>
</dbReference>
<dbReference type="GO" id="GO:0051607">
    <property type="term" value="P:defense response to virus"/>
    <property type="evidence" value="ECO:0007669"/>
    <property type="project" value="UniProtKB-KW"/>
</dbReference>
<dbReference type="EMBL" id="PGCL01000002">
    <property type="protein sequence ID" value="TAJ44998.1"/>
    <property type="molecule type" value="Genomic_DNA"/>
</dbReference>
<comment type="similarity">
    <text evidence="9">Belongs to the CRISPR-associated exonuclease Cas4 family.</text>
</comment>
<keyword evidence="6 9" id="KW-0411">Iron-sulfur</keyword>
<dbReference type="Pfam" id="PF01930">
    <property type="entry name" value="Cas_Cas4"/>
    <property type="match status" value="1"/>
</dbReference>